<evidence type="ECO:0000256" key="1">
    <source>
        <dbReference type="SAM" id="MobiDB-lite"/>
    </source>
</evidence>
<evidence type="ECO:0000313" key="2">
    <source>
        <dbReference type="EMBL" id="EJK53484.1"/>
    </source>
</evidence>
<comment type="caution">
    <text evidence="2">The sequence shown here is derived from an EMBL/GenBank/DDBJ whole genome shotgun (WGS) entry which is preliminary data.</text>
</comment>
<dbReference type="AlphaFoldDB" id="K0RMJ3"/>
<dbReference type="Proteomes" id="UP000266841">
    <property type="component" value="Unassembled WGS sequence"/>
</dbReference>
<accession>K0RMJ3</accession>
<protein>
    <submittedName>
        <fullName evidence="2">Uncharacterized protein</fullName>
    </submittedName>
</protein>
<dbReference type="EMBL" id="AGNL01037709">
    <property type="protein sequence ID" value="EJK53484.1"/>
    <property type="molecule type" value="Genomic_DNA"/>
</dbReference>
<feature type="region of interest" description="Disordered" evidence="1">
    <location>
        <begin position="449"/>
        <end position="509"/>
    </location>
</feature>
<organism evidence="2 3">
    <name type="scientific">Thalassiosira oceanica</name>
    <name type="common">Marine diatom</name>
    <dbReference type="NCBI Taxonomy" id="159749"/>
    <lineage>
        <taxon>Eukaryota</taxon>
        <taxon>Sar</taxon>
        <taxon>Stramenopiles</taxon>
        <taxon>Ochrophyta</taxon>
        <taxon>Bacillariophyta</taxon>
        <taxon>Coscinodiscophyceae</taxon>
        <taxon>Thalassiosirophycidae</taxon>
        <taxon>Thalassiosirales</taxon>
        <taxon>Thalassiosiraceae</taxon>
        <taxon>Thalassiosira</taxon>
    </lineage>
</organism>
<sequence length="535" mass="56818">MQQSRREAIQRGADGVPTVPNLGVALESARVSAAVNSLLGSDNQRSPSAIKLPFASVSKFDLTLHCRGGPVGIDDATISCEPFSGSERATSDHVVDHYAAIVRRRAPYLLIAKTNVAGVNVADSASMIAGKVVTSASVIGATVGVVSRDMVGSALTQGKESRGASATDKNGGHKVSFSKVGAKLSNLADASSQTLEMEVALVHCERGADQASFRGVSLLARPSPKYFHAKLKETLFRLETKGIVSRETVREVALVYRNESFEASCSNHISVGYAHGDRKGSMTLSQLRAKARPMQELWGVQLALIGLIVEGDSTADPGNMATGCWNEEHLFIKPSETKLARDEANSCSSAIMPGPKGLGLKNKASTQRGKQKQQQGEAGRRVGRPCKRPWGGNQWTTAARERRVRSRTETNGVDGSACSHGDEEPRQASVKSPRPKGLVLARAGGRVKGVESNLGSNHPARSLTKENYDAPLPPPSKETTARPALDGDNGKTIYAPADEGTARKRPNYEATSAFDRTGADLITAKLSAAQDSRSN</sequence>
<evidence type="ECO:0000313" key="3">
    <source>
        <dbReference type="Proteomes" id="UP000266841"/>
    </source>
</evidence>
<proteinExistence type="predicted"/>
<keyword evidence="3" id="KW-1185">Reference proteome</keyword>
<gene>
    <name evidence="2" type="ORF">THAOC_27081</name>
</gene>
<feature type="non-terminal residue" evidence="2">
    <location>
        <position position="535"/>
    </location>
</feature>
<feature type="region of interest" description="Disordered" evidence="1">
    <location>
        <begin position="344"/>
        <end position="436"/>
    </location>
</feature>
<feature type="compositionally biased region" description="Polar residues" evidence="1">
    <location>
        <begin position="363"/>
        <end position="376"/>
    </location>
</feature>
<reference evidence="2 3" key="1">
    <citation type="journal article" date="2012" name="Genome Biol.">
        <title>Genome and low-iron response of an oceanic diatom adapted to chronic iron limitation.</title>
        <authorList>
            <person name="Lommer M."/>
            <person name="Specht M."/>
            <person name="Roy A.S."/>
            <person name="Kraemer L."/>
            <person name="Andreson R."/>
            <person name="Gutowska M.A."/>
            <person name="Wolf J."/>
            <person name="Bergner S.V."/>
            <person name="Schilhabel M.B."/>
            <person name="Klostermeier U.C."/>
            <person name="Beiko R.G."/>
            <person name="Rosenstiel P."/>
            <person name="Hippler M."/>
            <person name="Laroche J."/>
        </authorList>
    </citation>
    <scope>NUCLEOTIDE SEQUENCE [LARGE SCALE GENOMIC DNA]</scope>
    <source>
        <strain evidence="2 3">CCMP1005</strain>
    </source>
</reference>
<name>K0RMJ3_THAOC</name>